<keyword evidence="1 2" id="KW-0694">RNA-binding</keyword>
<protein>
    <submittedName>
        <fullName evidence="6">Uncharacterized protein</fullName>
    </submittedName>
</protein>
<feature type="compositionally biased region" description="Low complexity" evidence="3">
    <location>
        <begin position="1393"/>
        <end position="1404"/>
    </location>
</feature>
<comment type="caution">
    <text evidence="6">The sequence shown here is derived from an EMBL/GenBank/DDBJ whole genome shotgun (WGS) entry which is preliminary data.</text>
</comment>
<dbReference type="InterPro" id="IPR036291">
    <property type="entry name" value="NAD(P)-bd_dom_sf"/>
</dbReference>
<dbReference type="GO" id="GO:0016491">
    <property type="term" value="F:oxidoreductase activity"/>
    <property type="evidence" value="ECO:0007669"/>
    <property type="project" value="InterPro"/>
</dbReference>
<dbReference type="EMBL" id="LSRX01000497">
    <property type="protein sequence ID" value="OLP95594.1"/>
    <property type="molecule type" value="Genomic_DNA"/>
</dbReference>
<evidence type="ECO:0000313" key="7">
    <source>
        <dbReference type="Proteomes" id="UP000186817"/>
    </source>
</evidence>
<dbReference type="Proteomes" id="UP000186817">
    <property type="component" value="Unassembled WGS sequence"/>
</dbReference>
<reference evidence="6 7" key="1">
    <citation type="submission" date="2016-02" db="EMBL/GenBank/DDBJ databases">
        <title>Genome analysis of coral dinoflagellate symbionts highlights evolutionary adaptations to a symbiotic lifestyle.</title>
        <authorList>
            <person name="Aranda M."/>
            <person name="Li Y."/>
            <person name="Liew Y.J."/>
            <person name="Baumgarten S."/>
            <person name="Simakov O."/>
            <person name="Wilson M."/>
            <person name="Piel J."/>
            <person name="Ashoor H."/>
            <person name="Bougouffa S."/>
            <person name="Bajic V.B."/>
            <person name="Ryu T."/>
            <person name="Ravasi T."/>
            <person name="Bayer T."/>
            <person name="Micklem G."/>
            <person name="Kim H."/>
            <person name="Bhak J."/>
            <person name="Lajeunesse T.C."/>
            <person name="Voolstra C.R."/>
        </authorList>
    </citation>
    <scope>NUCLEOTIDE SEQUENCE [LARGE SCALE GENOMIC DNA]</scope>
    <source>
        <strain evidence="6 7">CCMP2467</strain>
    </source>
</reference>
<dbReference type="PROSITE" id="PS50106">
    <property type="entry name" value="PDZ"/>
    <property type="match status" value="1"/>
</dbReference>
<dbReference type="InterPro" id="IPR036390">
    <property type="entry name" value="WH_DNA-bd_sf"/>
</dbReference>
<feature type="compositionally biased region" description="Polar residues" evidence="3">
    <location>
        <begin position="220"/>
        <end position="231"/>
    </location>
</feature>
<dbReference type="InterPro" id="IPR016040">
    <property type="entry name" value="NAD(P)-bd_dom"/>
</dbReference>
<dbReference type="Pfam" id="PF00595">
    <property type="entry name" value="PDZ"/>
    <property type="match status" value="1"/>
</dbReference>
<feature type="region of interest" description="Disordered" evidence="3">
    <location>
        <begin position="1674"/>
        <end position="1699"/>
    </location>
</feature>
<dbReference type="InterPro" id="IPR036388">
    <property type="entry name" value="WH-like_DNA-bd_sf"/>
</dbReference>
<keyword evidence="7" id="KW-1185">Reference proteome</keyword>
<dbReference type="InterPro" id="IPR006630">
    <property type="entry name" value="La_HTH"/>
</dbReference>
<dbReference type="InterPro" id="IPR044163">
    <property type="entry name" value="SARED1-like"/>
</dbReference>
<dbReference type="PROSITE" id="PS50961">
    <property type="entry name" value="HTH_LA"/>
    <property type="match status" value="1"/>
</dbReference>
<name>A0A1Q9DK96_SYMMI</name>
<evidence type="ECO:0000259" key="5">
    <source>
        <dbReference type="PROSITE" id="PS50961"/>
    </source>
</evidence>
<accession>A0A1Q9DK96</accession>
<feature type="region of interest" description="Disordered" evidence="3">
    <location>
        <begin position="1382"/>
        <end position="1404"/>
    </location>
</feature>
<dbReference type="SUPFAM" id="SSF46785">
    <property type="entry name" value="Winged helix' DNA-binding domain"/>
    <property type="match status" value="1"/>
</dbReference>
<dbReference type="CDD" id="cd07323">
    <property type="entry name" value="LAM"/>
    <property type="match status" value="1"/>
</dbReference>
<proteinExistence type="predicted"/>
<dbReference type="Pfam" id="PF13460">
    <property type="entry name" value="NAD_binding_10"/>
    <property type="match status" value="1"/>
</dbReference>
<dbReference type="Gene3D" id="1.10.10.10">
    <property type="entry name" value="Winged helix-like DNA-binding domain superfamily/Winged helix DNA-binding domain"/>
    <property type="match status" value="1"/>
</dbReference>
<sequence length="1812" mass="197426">MQPTNRQARMWWVDEEAFLEHSYRKPRHVAGYAVSLHADVMLNTASVAEYISTKYPGHAEEGQRSLVLPSKAGSLRLHWLQPTYLNAPNGTVSKFEALILDFVKILPDIRCRLLETTVLATALMARPVEAFEVVFDEKVKKLGFELGLEEDDRPHVSGVKPGGAAIALGVRAGDILVTINGAPVGKPSREEIKALLKVRPLTLQLERISSGGAAGAEVSDSGSESDGQVRSSPKEARLNADMALLCAAKAKSSSSACGKASAFTVQMASQYAVNTNLTQLPYPACPHSNDSESFWRRSVAQADTLLQLDARNIQQSVPKTRQAFVKLRIITMRVRVSCDASAGSLRFLLRVPRELELVADFVRHLHLRLPQQATSLVLRVGGFALLPTLRLTDVLRDDDEVCVTVTGSDERPPIQSSVPMAALPDSTAPVAPAEKRRRVRDSGDSAGKHAETPPKTQQLPPYPPVSPAAVAAVAETAKKPRRPKDAGNEDVPTPPAPAPSKARKEKQKPKVALVTSKQAAAEARQVLARSRQPSEEPQDEDMQQARSVNHPLLGELEVPPGQRTEEFVNRKLRTLKKAIRRQVEHYFGDTNWPKDTHLQSLADGDGFVTMDSIADFSLLKQLCTDLPTIRDSLEASKVVELSSCGERLRKCGLGNGLAGQGQVPKPAQSGYAREQPPAAQATTAAASGHDSGEDSAEESHGAEPSVTAERFDRDMDLNLADTVRQHGEPHPEAFGFTPFYAGDAMRQPRIWLAATLALCLGARAEPMKVAVTGAGGQTGGHVFRKMLRRPELFSPIGIARTERSKEALLEATGAAPEQVVVVDLAQAAQEPQGNAGRALAAALAGCAALVIGSSAKVKPTGGTNAETGRPNMGFPDGQPYLVDWLAQKAQIDAARLAGVGHVTICSSMGGTNPDHMLNRFGRTTDGRGGGILLWKRKAEKYLIDSGLTYTIVHPGGLLNEPGGKRTLVVGVDDKMPTESRSIPREDVAEVLLQSLLQSDYRDRSFDLVAEPEGSGEVCTDFASLLQSLQGSSCDYSLGAIPDRELEAVEAALLRSQRLSEECVLSAKFGADKVTKLTVARGPASEGPPGRRVRSQQAIEKRILGFARRAERALSRGEEEAAAGRAAQEAPEVEDVTVEDALRLQSRPQEGRHLGYGEWLEEDVWVPEDARATESGRAAASANGSEGQGEAKLLRAAVLVSRAARLESGAEANRLWQSGTEPKVEGGGNSSKEQAGTTLEVVADLGVYELTEGLQRANVAYEQQQNRAAEDPVDESTFTSEESRLAKAWVWRRHLANPTFPSEISQWSSALHRWEAELREFERTYKTAFSADEKVSILAHVAPKEFQQSIFMHSDGWKDEDKEKSNGKGSWMEQVGAVDAEAATDTGGTGGSGNTKDNTSSSNTAVGSVFEGTKRIARHLLVDSVAKFGDFSAEVDSSKAKPLFSMQGTPLKVYGKQYPQVMFGQTSGSVEMTVTDAAESLVSVHSLVAKGHKVVFSPGGCYLETRAGDTVPLHGKRLYLKVMDKTESSTPVRGRIASIGDEPDGDEHLIREHNNQRKRLFAPRVRDLPVPLERIENGRLTKMIFEDDGSQREDRSMWEDKRYAMREFKHAWLGETWFRLKPERAEEGAAAEEQPSHEDEWMQGLDEAYEVEAAGGEEAHERIVEDDEDAEERLMIDDESGEKKPKATKAPKEPTAAEVEEQNLHHANFESWCPGCVMGQGKSKQHRRVKEDPKDHIIYSHYMFFAKEGAEVSKEDSEKRKAGLVTVVTAICKESQYPLALVLPSKASVDYASKAMTSWIKDLEWDKVVIQLD</sequence>
<feature type="compositionally biased region" description="Low complexity" evidence="3">
    <location>
        <begin position="675"/>
        <end position="686"/>
    </location>
</feature>
<evidence type="ECO:0000256" key="2">
    <source>
        <dbReference type="PROSITE-ProRule" id="PRU00332"/>
    </source>
</evidence>
<dbReference type="SMART" id="SM00228">
    <property type="entry name" value="PDZ"/>
    <property type="match status" value="1"/>
</dbReference>
<feature type="region of interest" description="Disordered" evidence="3">
    <location>
        <begin position="1114"/>
        <end position="1135"/>
    </location>
</feature>
<dbReference type="OrthoDB" id="419598at2759"/>
<evidence type="ECO:0000313" key="6">
    <source>
        <dbReference type="EMBL" id="OLP95594.1"/>
    </source>
</evidence>
<dbReference type="Gene3D" id="2.30.42.10">
    <property type="match status" value="1"/>
</dbReference>
<dbReference type="GO" id="GO:0003723">
    <property type="term" value="F:RNA binding"/>
    <property type="evidence" value="ECO:0007669"/>
    <property type="project" value="UniProtKB-UniRule"/>
</dbReference>
<dbReference type="InterPro" id="IPR001478">
    <property type="entry name" value="PDZ"/>
</dbReference>
<dbReference type="Gene3D" id="3.40.50.720">
    <property type="entry name" value="NAD(P)-binding Rossmann-like Domain"/>
    <property type="match status" value="1"/>
</dbReference>
<dbReference type="SUPFAM" id="SSF51735">
    <property type="entry name" value="NAD(P)-binding Rossmann-fold domains"/>
    <property type="match status" value="1"/>
</dbReference>
<dbReference type="PANTHER" id="PTHR14194:SF86">
    <property type="entry name" value="OS05G0110300 PROTEIN"/>
    <property type="match status" value="1"/>
</dbReference>
<dbReference type="InterPro" id="IPR036034">
    <property type="entry name" value="PDZ_sf"/>
</dbReference>
<dbReference type="SMART" id="SM00715">
    <property type="entry name" value="LA"/>
    <property type="match status" value="1"/>
</dbReference>
<feature type="region of interest" description="Disordered" evidence="3">
    <location>
        <begin position="655"/>
        <end position="710"/>
    </location>
</feature>
<dbReference type="Pfam" id="PF05383">
    <property type="entry name" value="La"/>
    <property type="match status" value="1"/>
</dbReference>
<gene>
    <name evidence="6" type="ORF">AK812_SmicGene22268</name>
</gene>
<feature type="domain" description="HTH La-type RNA-binding" evidence="5">
    <location>
        <begin position="569"/>
        <end position="659"/>
    </location>
</feature>
<evidence type="ECO:0000259" key="4">
    <source>
        <dbReference type="PROSITE" id="PS50106"/>
    </source>
</evidence>
<organism evidence="6 7">
    <name type="scientific">Symbiodinium microadriaticum</name>
    <name type="common">Dinoflagellate</name>
    <name type="synonym">Zooxanthella microadriatica</name>
    <dbReference type="NCBI Taxonomy" id="2951"/>
    <lineage>
        <taxon>Eukaryota</taxon>
        <taxon>Sar</taxon>
        <taxon>Alveolata</taxon>
        <taxon>Dinophyceae</taxon>
        <taxon>Suessiales</taxon>
        <taxon>Symbiodiniaceae</taxon>
        <taxon>Symbiodinium</taxon>
    </lineage>
</organism>
<feature type="compositionally biased region" description="Basic and acidic residues" evidence="3">
    <location>
        <begin position="1674"/>
        <end position="1684"/>
    </location>
</feature>
<evidence type="ECO:0000256" key="3">
    <source>
        <dbReference type="SAM" id="MobiDB-lite"/>
    </source>
</evidence>
<feature type="compositionally biased region" description="Basic and acidic residues" evidence="3">
    <location>
        <begin position="440"/>
        <end position="452"/>
    </location>
</feature>
<evidence type="ECO:0000256" key="1">
    <source>
        <dbReference type="ARBA" id="ARBA00022884"/>
    </source>
</evidence>
<dbReference type="SUPFAM" id="SSF50156">
    <property type="entry name" value="PDZ domain-like"/>
    <property type="match status" value="1"/>
</dbReference>
<feature type="region of interest" description="Disordered" evidence="3">
    <location>
        <begin position="406"/>
        <end position="544"/>
    </location>
</feature>
<feature type="region of interest" description="Disordered" evidence="3">
    <location>
        <begin position="1212"/>
        <end position="1235"/>
    </location>
</feature>
<feature type="domain" description="PDZ" evidence="4">
    <location>
        <begin position="132"/>
        <end position="197"/>
    </location>
</feature>
<feature type="region of interest" description="Disordered" evidence="3">
    <location>
        <begin position="213"/>
        <end position="234"/>
    </location>
</feature>
<dbReference type="PANTHER" id="PTHR14194">
    <property type="entry name" value="NITROGEN METABOLIC REGULATION PROTEIN NMR-RELATED"/>
    <property type="match status" value="1"/>
</dbReference>